<feature type="compositionally biased region" description="Basic and acidic residues" evidence="1">
    <location>
        <begin position="59"/>
        <end position="78"/>
    </location>
</feature>
<reference evidence="3" key="1">
    <citation type="journal article" date="2021" name="ISME J.">
        <title>Evolutionary origin and ecological implication of a unique nif island in free-living Bradyrhizobium lineages.</title>
        <authorList>
            <person name="Tao J."/>
        </authorList>
    </citation>
    <scope>NUCLEOTIDE SEQUENCE [LARGE SCALE GENOMIC DNA]</scope>
    <source>
        <strain evidence="3">SZCCT0434</strain>
    </source>
</reference>
<accession>A0ABS5FPP3</accession>
<proteinExistence type="predicted"/>
<protein>
    <recommendedName>
        <fullName evidence="4">Transposase DDE domain-containing protein</fullName>
    </recommendedName>
</protein>
<sequence>MADQERRKGHGRLRTIRHFDAGQLHLPPILQPEAAGIDDSRNAARALVVEIAPGRVCRAGDAHADDRQEQSTTKDHQMIPHPAMLAHSSHSAEWKKSNASAASLLLAALQPMRHDPARNKPTAAAECGACSQGGSG</sequence>
<evidence type="ECO:0000256" key="1">
    <source>
        <dbReference type="SAM" id="MobiDB-lite"/>
    </source>
</evidence>
<name>A0ABS5FPP3_9BRAD</name>
<evidence type="ECO:0000313" key="3">
    <source>
        <dbReference type="Proteomes" id="UP001315278"/>
    </source>
</evidence>
<gene>
    <name evidence="2" type="ORF">JQ615_25500</name>
</gene>
<evidence type="ECO:0000313" key="2">
    <source>
        <dbReference type="EMBL" id="MBR0798747.1"/>
    </source>
</evidence>
<feature type="region of interest" description="Disordered" evidence="1">
    <location>
        <begin position="115"/>
        <end position="136"/>
    </location>
</feature>
<dbReference type="EMBL" id="JAFCJH010000030">
    <property type="protein sequence ID" value="MBR0798747.1"/>
    <property type="molecule type" value="Genomic_DNA"/>
</dbReference>
<dbReference type="Proteomes" id="UP001315278">
    <property type="component" value="Unassembled WGS sequence"/>
</dbReference>
<organism evidence="2 3">
    <name type="scientific">Bradyrhizobium jicamae</name>
    <dbReference type="NCBI Taxonomy" id="280332"/>
    <lineage>
        <taxon>Bacteria</taxon>
        <taxon>Pseudomonadati</taxon>
        <taxon>Pseudomonadota</taxon>
        <taxon>Alphaproteobacteria</taxon>
        <taxon>Hyphomicrobiales</taxon>
        <taxon>Nitrobacteraceae</taxon>
        <taxon>Bradyrhizobium</taxon>
    </lineage>
</organism>
<evidence type="ECO:0008006" key="4">
    <source>
        <dbReference type="Google" id="ProtNLM"/>
    </source>
</evidence>
<keyword evidence="3" id="KW-1185">Reference proteome</keyword>
<comment type="caution">
    <text evidence="2">The sequence shown here is derived from an EMBL/GenBank/DDBJ whole genome shotgun (WGS) entry which is preliminary data.</text>
</comment>
<feature type="region of interest" description="Disordered" evidence="1">
    <location>
        <begin position="59"/>
        <end position="80"/>
    </location>
</feature>